<feature type="region of interest" description="Disordered" evidence="2">
    <location>
        <begin position="565"/>
        <end position="609"/>
    </location>
</feature>
<dbReference type="AlphaFoldDB" id="A0AAX6H2C9"/>
<evidence type="ECO:0000313" key="6">
    <source>
        <dbReference type="Proteomes" id="UP001140949"/>
    </source>
</evidence>
<dbReference type="InterPro" id="IPR036322">
    <property type="entry name" value="WD40_repeat_dom_sf"/>
</dbReference>
<proteinExistence type="predicted"/>
<dbReference type="EMBL" id="JANAVB010014200">
    <property type="protein sequence ID" value="KAJ6834625.1"/>
    <property type="molecule type" value="Genomic_DNA"/>
</dbReference>
<accession>A0AAX6H2C9</accession>
<feature type="signal peptide" evidence="4">
    <location>
        <begin position="1"/>
        <end position="31"/>
    </location>
</feature>
<keyword evidence="3" id="KW-0812">Transmembrane</keyword>
<comment type="caution">
    <text evidence="5">The sequence shown here is derived from an EMBL/GenBank/DDBJ whole genome shotgun (WGS) entry which is preliminary data.</text>
</comment>
<reference evidence="5" key="1">
    <citation type="journal article" date="2023" name="GigaByte">
        <title>Genome assembly of the bearded iris, Iris pallida Lam.</title>
        <authorList>
            <person name="Bruccoleri R.E."/>
            <person name="Oakeley E.J."/>
            <person name="Faust A.M.E."/>
            <person name="Altorfer M."/>
            <person name="Dessus-Babus S."/>
            <person name="Burckhardt D."/>
            <person name="Oertli M."/>
            <person name="Naumann U."/>
            <person name="Petersen F."/>
            <person name="Wong J."/>
        </authorList>
    </citation>
    <scope>NUCLEOTIDE SEQUENCE</scope>
    <source>
        <strain evidence="5">GSM-AAB239-AS_SAM_17_03QT</strain>
    </source>
</reference>
<name>A0AAX6H2C9_IRIPA</name>
<feature type="compositionally biased region" description="Low complexity" evidence="2">
    <location>
        <begin position="503"/>
        <end position="516"/>
    </location>
</feature>
<evidence type="ECO:0000313" key="5">
    <source>
        <dbReference type="EMBL" id="KAJ6834625.1"/>
    </source>
</evidence>
<feature type="transmembrane region" description="Helical" evidence="3">
    <location>
        <begin position="468"/>
        <end position="489"/>
    </location>
</feature>
<feature type="region of interest" description="Disordered" evidence="2">
    <location>
        <begin position="503"/>
        <end position="531"/>
    </location>
</feature>
<organism evidence="5 6">
    <name type="scientific">Iris pallida</name>
    <name type="common">Sweet iris</name>
    <dbReference type="NCBI Taxonomy" id="29817"/>
    <lineage>
        <taxon>Eukaryota</taxon>
        <taxon>Viridiplantae</taxon>
        <taxon>Streptophyta</taxon>
        <taxon>Embryophyta</taxon>
        <taxon>Tracheophyta</taxon>
        <taxon>Spermatophyta</taxon>
        <taxon>Magnoliopsida</taxon>
        <taxon>Liliopsida</taxon>
        <taxon>Asparagales</taxon>
        <taxon>Iridaceae</taxon>
        <taxon>Iridoideae</taxon>
        <taxon>Irideae</taxon>
        <taxon>Iris</taxon>
    </lineage>
</organism>
<keyword evidence="3" id="KW-0472">Membrane</keyword>
<evidence type="ECO:0000256" key="3">
    <source>
        <dbReference type="SAM" id="Phobius"/>
    </source>
</evidence>
<evidence type="ECO:0000256" key="4">
    <source>
        <dbReference type="SAM" id="SignalP"/>
    </source>
</evidence>
<evidence type="ECO:0000256" key="1">
    <source>
        <dbReference type="SAM" id="Coils"/>
    </source>
</evidence>
<keyword evidence="3" id="KW-1133">Transmembrane helix</keyword>
<sequence length="609" mass="65265">MATANTSKTLTMASLPVVLLVLLLLSPLSLSSIEHEEEEESSSSSLVSLSLLDRQEAQIKRLEALVESLSKSVSTLESAVGSRPDTQSLASVQSKPSIVAPAKLKPLWSEKFRLSATARLDSAATCAAALPYTDHGGAARYFAIGDSAGKIHVLSSAGDPVIVIPAVSDSEVTAILAYLSSSPSRRNESFLFSGHADGSVTAHRISESDGGDGWTALGLVGSRPFVRGSRDLDSPPVAVLELHQVGMTRYVVAADGGGRIRVFTENAGTLYGTVIASSRPLAFMRQRLLFLTETGAGSLDLRSMMVKETDCEGLNGSLAKSYTFDGSERSKAYGFTAEGDLIHVVLLGVAGTLKCRVRSIRKSEIDGSPVSIQTIKGYLLAVTQEKVLVYNISSQYYGRVGAPRPLFFSSLQEIKPEAMNSNAVMDGSSLTKPLIATDREKLVILGLGSGYIGIYRSNLLVFKLESNAVVWSVPVLLFLLFLIGIWQFYVKKKDSLGWTPEETFTTSTTTPGSILGSGSGERAYPDGSRTGDMRELRGGLRGPTRRYVSPPPWYPGGPGIPFRATSSDPGFRGTADLKFRGPNLETPPGFPSRREPLFQNTQVAEDHAD</sequence>
<keyword evidence="4" id="KW-0732">Signal</keyword>
<dbReference type="Proteomes" id="UP001140949">
    <property type="component" value="Unassembled WGS sequence"/>
</dbReference>
<dbReference type="InterPro" id="IPR045288">
    <property type="entry name" value="At1g75140-like"/>
</dbReference>
<protein>
    <submittedName>
        <fullName evidence="5">Membrane protein-like</fullName>
    </submittedName>
</protein>
<evidence type="ECO:0000256" key="2">
    <source>
        <dbReference type="SAM" id="MobiDB-lite"/>
    </source>
</evidence>
<gene>
    <name evidence="5" type="ORF">M6B38_333670</name>
</gene>
<dbReference type="PANTHER" id="PTHR35464:SF1">
    <property type="entry name" value="OS06G0115200 PROTEIN"/>
    <property type="match status" value="1"/>
</dbReference>
<reference evidence="5" key="2">
    <citation type="submission" date="2023-04" db="EMBL/GenBank/DDBJ databases">
        <authorList>
            <person name="Bruccoleri R.E."/>
            <person name="Oakeley E.J."/>
            <person name="Faust A.-M."/>
            <person name="Dessus-Babus S."/>
            <person name="Altorfer M."/>
            <person name="Burckhardt D."/>
            <person name="Oertli M."/>
            <person name="Naumann U."/>
            <person name="Petersen F."/>
            <person name="Wong J."/>
        </authorList>
    </citation>
    <scope>NUCLEOTIDE SEQUENCE</scope>
    <source>
        <strain evidence="5">GSM-AAB239-AS_SAM_17_03QT</strain>
        <tissue evidence="5">Leaf</tissue>
    </source>
</reference>
<dbReference type="SUPFAM" id="SSF50978">
    <property type="entry name" value="WD40 repeat-like"/>
    <property type="match status" value="1"/>
</dbReference>
<feature type="coiled-coil region" evidence="1">
    <location>
        <begin position="52"/>
        <end position="79"/>
    </location>
</feature>
<feature type="chain" id="PRO_5043511813" evidence="4">
    <location>
        <begin position="32"/>
        <end position="609"/>
    </location>
</feature>
<keyword evidence="6" id="KW-1185">Reference proteome</keyword>
<keyword evidence="1" id="KW-0175">Coiled coil</keyword>
<dbReference type="PANTHER" id="PTHR35464">
    <property type="entry name" value="OS06G0115200 PROTEIN"/>
    <property type="match status" value="1"/>
</dbReference>